<feature type="region of interest" description="Disordered" evidence="1">
    <location>
        <begin position="1"/>
        <end position="187"/>
    </location>
</feature>
<feature type="compositionally biased region" description="Low complexity" evidence="1">
    <location>
        <begin position="163"/>
        <end position="181"/>
    </location>
</feature>
<feature type="compositionally biased region" description="Polar residues" evidence="1">
    <location>
        <begin position="124"/>
        <end position="143"/>
    </location>
</feature>
<organism evidence="2 3">
    <name type="scientific">Protopolystoma xenopodis</name>
    <dbReference type="NCBI Taxonomy" id="117903"/>
    <lineage>
        <taxon>Eukaryota</taxon>
        <taxon>Metazoa</taxon>
        <taxon>Spiralia</taxon>
        <taxon>Lophotrochozoa</taxon>
        <taxon>Platyhelminthes</taxon>
        <taxon>Monogenea</taxon>
        <taxon>Polyopisthocotylea</taxon>
        <taxon>Polystomatidea</taxon>
        <taxon>Polystomatidae</taxon>
        <taxon>Protopolystoma</taxon>
    </lineage>
</organism>
<name>A0A448WSE5_9PLAT</name>
<feature type="compositionally biased region" description="Low complexity" evidence="1">
    <location>
        <begin position="90"/>
        <end position="107"/>
    </location>
</feature>
<feature type="compositionally biased region" description="Low complexity" evidence="1">
    <location>
        <begin position="36"/>
        <end position="47"/>
    </location>
</feature>
<dbReference type="Proteomes" id="UP000784294">
    <property type="component" value="Unassembled WGS sequence"/>
</dbReference>
<reference evidence="2" key="1">
    <citation type="submission" date="2018-11" db="EMBL/GenBank/DDBJ databases">
        <authorList>
            <consortium name="Pathogen Informatics"/>
        </authorList>
    </citation>
    <scope>NUCLEOTIDE SEQUENCE</scope>
</reference>
<proteinExistence type="predicted"/>
<dbReference type="EMBL" id="CAAALY010039956">
    <property type="protein sequence ID" value="VEL19074.1"/>
    <property type="molecule type" value="Genomic_DNA"/>
</dbReference>
<feature type="compositionally biased region" description="Polar residues" evidence="1">
    <location>
        <begin position="1"/>
        <end position="13"/>
    </location>
</feature>
<dbReference type="AlphaFoldDB" id="A0A448WSE5"/>
<comment type="caution">
    <text evidence="2">The sequence shown here is derived from an EMBL/GenBank/DDBJ whole genome shotgun (WGS) entry which is preliminary data.</text>
</comment>
<sequence length="215" mass="22886">MSSIAALYTQSRSKCGFKHGTRRDSRSPCDENEKFASSSESSRSKQSLSRRRRRASARAIHGTTSMGARGSRVHGALHRGEPPPGPLHRSGASVSSSAVIASPSASPNRLSQQTRNHQQHDPSAVSTLAGTRVPQPTNSSLSHSKARIRSAAAHLTGQIEPHGSLTSRSRSGSLSSTASASFPDANRRMGYSSTRALQSRVTLSRSPNACQYVLV</sequence>
<keyword evidence="3" id="KW-1185">Reference proteome</keyword>
<evidence type="ECO:0000256" key="1">
    <source>
        <dbReference type="SAM" id="MobiDB-lite"/>
    </source>
</evidence>
<evidence type="ECO:0000313" key="3">
    <source>
        <dbReference type="Proteomes" id="UP000784294"/>
    </source>
</evidence>
<feature type="compositionally biased region" description="Basic and acidic residues" evidence="1">
    <location>
        <begin position="22"/>
        <end position="34"/>
    </location>
</feature>
<gene>
    <name evidence="2" type="ORF">PXEA_LOCUS12514</name>
</gene>
<protein>
    <submittedName>
        <fullName evidence="2">Uncharacterized protein</fullName>
    </submittedName>
</protein>
<evidence type="ECO:0000313" key="2">
    <source>
        <dbReference type="EMBL" id="VEL19074.1"/>
    </source>
</evidence>
<accession>A0A448WSE5</accession>